<keyword evidence="3" id="KW-1185">Reference proteome</keyword>
<evidence type="ECO:0000313" key="2">
    <source>
        <dbReference type="EMBL" id="NIG17642.1"/>
    </source>
</evidence>
<keyword evidence="1" id="KW-0812">Transmembrane</keyword>
<dbReference type="EMBL" id="VWXC01000001">
    <property type="protein sequence ID" value="NIG17642.1"/>
    <property type="molecule type" value="Genomic_DNA"/>
</dbReference>
<evidence type="ECO:0000256" key="1">
    <source>
        <dbReference type="SAM" id="Phobius"/>
    </source>
</evidence>
<evidence type="ECO:0000313" key="3">
    <source>
        <dbReference type="Proteomes" id="UP001515780"/>
    </source>
</evidence>
<dbReference type="Proteomes" id="UP001515780">
    <property type="component" value="Unassembled WGS sequence"/>
</dbReference>
<dbReference type="RefSeq" id="WP_166931748.1">
    <property type="nucleotide sequence ID" value="NZ_VWXC01000001.1"/>
</dbReference>
<feature type="transmembrane region" description="Helical" evidence="1">
    <location>
        <begin position="9"/>
        <end position="26"/>
    </location>
</feature>
<reference evidence="2 3" key="1">
    <citation type="journal article" date="2019" name="bioRxiv">
        <title>Bacteria contribute to plant secondary compound degradation in a generalist herbivore system.</title>
        <authorList>
            <person name="Francoeur C.B."/>
            <person name="Khadempour L."/>
            <person name="Moreira-Soto R.D."/>
            <person name="Gotting K."/>
            <person name="Book A.J."/>
            <person name="Pinto-Tomas A.A."/>
            <person name="Keefover-Ring K."/>
            <person name="Currie C.R."/>
        </authorList>
    </citation>
    <scope>NUCLEOTIDE SEQUENCE [LARGE SCALE GENOMIC DNA]</scope>
    <source>
        <strain evidence="2">Al-1710</strain>
    </source>
</reference>
<proteinExistence type="predicted"/>
<protein>
    <submittedName>
        <fullName evidence="2">Uncharacterized protein</fullName>
    </submittedName>
</protein>
<accession>A0ABX0RLH1</accession>
<keyword evidence="1" id="KW-1133">Transmembrane helix</keyword>
<keyword evidence="1" id="KW-0472">Membrane</keyword>
<sequence length="127" mass="14747">MAKGQFQNCIFILIGLFFSAVIKWLLPQLTHGNITGGFTGMLCGLAASFWFTNIAWLTFKTPIRQSDLDSVLEKYHYQQTEQGYYELQIAKYRRFKSQRIYISNDGNDITLEGPYNTLKRIINHLNK</sequence>
<comment type="caution">
    <text evidence="2">The sequence shown here is derived from an EMBL/GenBank/DDBJ whole genome shotgun (WGS) entry which is preliminary data.</text>
</comment>
<gene>
    <name evidence="2" type="ORF">F3J37_02995</name>
</gene>
<feature type="transmembrane region" description="Helical" evidence="1">
    <location>
        <begin position="38"/>
        <end position="59"/>
    </location>
</feature>
<organism evidence="2 3">
    <name type="scientific">Candidatus Pantoea communis</name>
    <dbReference type="NCBI Taxonomy" id="2608354"/>
    <lineage>
        <taxon>Bacteria</taxon>
        <taxon>Pseudomonadati</taxon>
        <taxon>Pseudomonadota</taxon>
        <taxon>Gammaproteobacteria</taxon>
        <taxon>Enterobacterales</taxon>
        <taxon>Erwiniaceae</taxon>
        <taxon>Pantoea</taxon>
    </lineage>
</organism>
<name>A0ABX0RLH1_9GAMM</name>